<comment type="subcellular location">
    <subcellularLocation>
        <location evidence="1">Cell membrane</location>
        <topology evidence="1">Single-pass membrane protein</topology>
    </subcellularLocation>
</comment>
<accession>A5D1J0</accession>
<dbReference type="Proteomes" id="UP000006556">
    <property type="component" value="Chromosome"/>
</dbReference>
<keyword evidence="7" id="KW-0811">Translocation</keyword>
<protein>
    <submittedName>
        <fullName evidence="11">Sec-independent protein secretion pathway components</fullName>
    </submittedName>
</protein>
<evidence type="ECO:0000313" key="12">
    <source>
        <dbReference type="Proteomes" id="UP000006556"/>
    </source>
</evidence>
<dbReference type="AlphaFoldDB" id="A5D1J0"/>
<keyword evidence="8 10" id="KW-0472">Membrane</keyword>
<dbReference type="KEGG" id="pth:PTH_1715"/>
<keyword evidence="2" id="KW-0813">Transport</keyword>
<proteinExistence type="predicted"/>
<dbReference type="NCBIfam" id="NF011430">
    <property type="entry name" value="PRK14861.1"/>
    <property type="match status" value="1"/>
</dbReference>
<evidence type="ECO:0000256" key="4">
    <source>
        <dbReference type="ARBA" id="ARBA00022692"/>
    </source>
</evidence>
<dbReference type="InterPro" id="IPR003369">
    <property type="entry name" value="TatA/B/E"/>
</dbReference>
<keyword evidence="3" id="KW-1003">Cell membrane</keyword>
<evidence type="ECO:0000256" key="8">
    <source>
        <dbReference type="ARBA" id="ARBA00023136"/>
    </source>
</evidence>
<evidence type="ECO:0000256" key="7">
    <source>
        <dbReference type="ARBA" id="ARBA00023010"/>
    </source>
</evidence>
<keyword evidence="6 10" id="KW-1133">Transmembrane helix</keyword>
<feature type="compositionally biased region" description="Basic and acidic residues" evidence="9">
    <location>
        <begin position="54"/>
        <end position="76"/>
    </location>
</feature>
<dbReference type="NCBIfam" id="TIGR01411">
    <property type="entry name" value="tatAE"/>
    <property type="match status" value="1"/>
</dbReference>
<evidence type="ECO:0000256" key="5">
    <source>
        <dbReference type="ARBA" id="ARBA00022927"/>
    </source>
</evidence>
<dbReference type="GO" id="GO:0005886">
    <property type="term" value="C:plasma membrane"/>
    <property type="evidence" value="ECO:0007669"/>
    <property type="project" value="UniProtKB-SubCell"/>
</dbReference>
<keyword evidence="12" id="KW-1185">Reference proteome</keyword>
<keyword evidence="4 10" id="KW-0812">Transmembrane</keyword>
<evidence type="ECO:0000256" key="9">
    <source>
        <dbReference type="SAM" id="MobiDB-lite"/>
    </source>
</evidence>
<dbReference type="Pfam" id="PF02416">
    <property type="entry name" value="TatA_B_E"/>
    <property type="match status" value="1"/>
</dbReference>
<organism evidence="11 12">
    <name type="scientific">Pelotomaculum thermopropionicum (strain DSM 13744 / JCM 10971 / SI)</name>
    <dbReference type="NCBI Taxonomy" id="370438"/>
    <lineage>
        <taxon>Bacteria</taxon>
        <taxon>Bacillati</taxon>
        <taxon>Bacillota</taxon>
        <taxon>Clostridia</taxon>
        <taxon>Eubacteriales</taxon>
        <taxon>Desulfotomaculaceae</taxon>
        <taxon>Pelotomaculum</taxon>
    </lineage>
</organism>
<evidence type="ECO:0000256" key="6">
    <source>
        <dbReference type="ARBA" id="ARBA00022989"/>
    </source>
</evidence>
<feature type="transmembrane region" description="Helical" evidence="10">
    <location>
        <begin position="6"/>
        <end position="23"/>
    </location>
</feature>
<sequence>MFPNLGMPELILIMVFALVIFGPRKLPEIGRSMGKALSEFRRASLSGMESLRGAVEESREEGKKDSGRAVPDDIRR</sequence>
<evidence type="ECO:0000313" key="11">
    <source>
        <dbReference type="EMBL" id="BAF59896.1"/>
    </source>
</evidence>
<keyword evidence="5" id="KW-0653">Protein transport</keyword>
<dbReference type="STRING" id="370438.PTH_1715"/>
<dbReference type="GO" id="GO:0043953">
    <property type="term" value="P:protein transport by the Tat complex"/>
    <property type="evidence" value="ECO:0007669"/>
    <property type="project" value="InterPro"/>
</dbReference>
<reference evidence="12" key="1">
    <citation type="journal article" date="2008" name="Genome Res.">
        <title>The genome of Pelotomaculum thermopropionicum reveals niche-associated evolution in anaerobic microbiota.</title>
        <authorList>
            <person name="Kosaka T."/>
            <person name="Kato S."/>
            <person name="Shimoyama T."/>
            <person name="Ishii S."/>
            <person name="Abe T."/>
            <person name="Watanabe K."/>
        </authorList>
    </citation>
    <scope>NUCLEOTIDE SEQUENCE [LARGE SCALE GENOMIC DNA]</scope>
    <source>
        <strain evidence="12">DSM 13744 / JCM 10971 / SI</strain>
    </source>
</reference>
<dbReference type="eggNOG" id="COG1826">
    <property type="taxonomic scope" value="Bacteria"/>
</dbReference>
<evidence type="ECO:0000256" key="3">
    <source>
        <dbReference type="ARBA" id="ARBA00022475"/>
    </source>
</evidence>
<evidence type="ECO:0000256" key="2">
    <source>
        <dbReference type="ARBA" id="ARBA00022448"/>
    </source>
</evidence>
<dbReference type="InterPro" id="IPR006312">
    <property type="entry name" value="TatA/E"/>
</dbReference>
<feature type="region of interest" description="Disordered" evidence="9">
    <location>
        <begin position="49"/>
        <end position="76"/>
    </location>
</feature>
<gene>
    <name evidence="11" type="primary">TatA</name>
    <name evidence="11" type="ordered locus">PTH_1715</name>
</gene>
<dbReference type="PRINTS" id="PR01506">
    <property type="entry name" value="TATBPROTEIN"/>
</dbReference>
<name>A5D1J0_PELTS</name>
<dbReference type="EMBL" id="AP009389">
    <property type="protein sequence ID" value="BAF59896.1"/>
    <property type="molecule type" value="Genomic_DNA"/>
</dbReference>
<evidence type="ECO:0000256" key="1">
    <source>
        <dbReference type="ARBA" id="ARBA00004162"/>
    </source>
</evidence>
<dbReference type="Gene3D" id="1.20.5.3310">
    <property type="match status" value="1"/>
</dbReference>
<dbReference type="HOGENOM" id="CLU_086034_6_0_9"/>
<dbReference type="PANTHER" id="PTHR42982:SF1">
    <property type="entry name" value="SEC-INDEPENDENT PROTEIN TRANSLOCASE PROTEIN TATA"/>
    <property type="match status" value="1"/>
</dbReference>
<dbReference type="PANTHER" id="PTHR42982">
    <property type="entry name" value="SEC-INDEPENDENT PROTEIN TRANSLOCASE PROTEIN TATA"/>
    <property type="match status" value="1"/>
</dbReference>
<evidence type="ECO:0000256" key="10">
    <source>
        <dbReference type="SAM" id="Phobius"/>
    </source>
</evidence>